<evidence type="ECO:0000256" key="7">
    <source>
        <dbReference type="SAM" id="Phobius"/>
    </source>
</evidence>
<comment type="similarity">
    <text evidence="2 6">Belongs to the cytochrome c oxidase subunit 3 family.</text>
</comment>
<dbReference type="GO" id="GO:0019646">
    <property type="term" value="P:aerobic electron transport chain"/>
    <property type="evidence" value="ECO:0007669"/>
    <property type="project" value="InterPro"/>
</dbReference>
<dbReference type="PANTHER" id="PTHR11403">
    <property type="entry name" value="CYTOCHROME C OXIDASE SUBUNIT III"/>
    <property type="match status" value="1"/>
</dbReference>
<dbReference type="PANTHER" id="PTHR11403:SF6">
    <property type="entry name" value="NITRIC OXIDE REDUCTASE SUBUNIT E"/>
    <property type="match status" value="1"/>
</dbReference>
<proteinExistence type="inferred from homology"/>
<evidence type="ECO:0000313" key="10">
    <source>
        <dbReference type="Proteomes" id="UP000037939"/>
    </source>
</evidence>
<evidence type="ECO:0000256" key="5">
    <source>
        <dbReference type="ARBA" id="ARBA00023136"/>
    </source>
</evidence>
<dbReference type="InterPro" id="IPR035973">
    <property type="entry name" value="Cyt_c_oxidase_su3-like_sf"/>
</dbReference>
<organism evidence="9 10">
    <name type="scientific">Amantichitinum ursilacus</name>
    <dbReference type="NCBI Taxonomy" id="857265"/>
    <lineage>
        <taxon>Bacteria</taxon>
        <taxon>Pseudomonadati</taxon>
        <taxon>Pseudomonadota</taxon>
        <taxon>Betaproteobacteria</taxon>
        <taxon>Neisseriales</taxon>
        <taxon>Chitinibacteraceae</taxon>
        <taxon>Amantichitinum</taxon>
    </lineage>
</organism>
<comment type="subcellular location">
    <subcellularLocation>
        <location evidence="6">Cell membrane</location>
        <topology evidence="6">Multi-pass membrane protein</topology>
    </subcellularLocation>
    <subcellularLocation>
        <location evidence="1">Membrane</location>
        <topology evidence="1">Multi-pass membrane protein</topology>
    </subcellularLocation>
</comment>
<dbReference type="RefSeq" id="WP_053939227.1">
    <property type="nucleotide sequence ID" value="NZ_LAQT01000031.1"/>
</dbReference>
<evidence type="ECO:0000256" key="1">
    <source>
        <dbReference type="ARBA" id="ARBA00004141"/>
    </source>
</evidence>
<dbReference type="Pfam" id="PF00510">
    <property type="entry name" value="COX3"/>
    <property type="match status" value="1"/>
</dbReference>
<evidence type="ECO:0000313" key="9">
    <source>
        <dbReference type="EMBL" id="KPC50158.1"/>
    </source>
</evidence>
<keyword evidence="4 7" id="KW-1133">Transmembrane helix</keyword>
<protein>
    <submittedName>
        <fullName evidence="9">Cytochrome c oxidase subunit 3</fullName>
        <ecNumber evidence="9">1.9.3.1</ecNumber>
    </submittedName>
</protein>
<evidence type="ECO:0000259" key="8">
    <source>
        <dbReference type="PROSITE" id="PS50253"/>
    </source>
</evidence>
<feature type="transmembrane region" description="Helical" evidence="7">
    <location>
        <begin position="92"/>
        <end position="109"/>
    </location>
</feature>
<dbReference type="AlphaFoldDB" id="A0A0N1JRW7"/>
<keyword evidence="9" id="KW-0560">Oxidoreductase</keyword>
<evidence type="ECO:0000256" key="6">
    <source>
        <dbReference type="RuleBase" id="RU003376"/>
    </source>
</evidence>
<gene>
    <name evidence="9" type="primary">ctaE_1</name>
    <name evidence="9" type="ORF">WG78_18175</name>
</gene>
<dbReference type="InterPro" id="IPR000298">
    <property type="entry name" value="Cyt_c_oxidase-like_su3"/>
</dbReference>
<feature type="transmembrane region" description="Helical" evidence="7">
    <location>
        <begin position="20"/>
        <end position="39"/>
    </location>
</feature>
<dbReference type="Proteomes" id="UP000037939">
    <property type="component" value="Unassembled WGS sequence"/>
</dbReference>
<dbReference type="Gene3D" id="1.20.120.80">
    <property type="entry name" value="Cytochrome c oxidase, subunit III, four-helix bundle"/>
    <property type="match status" value="1"/>
</dbReference>
<dbReference type="EMBL" id="LAQT01000031">
    <property type="protein sequence ID" value="KPC50158.1"/>
    <property type="molecule type" value="Genomic_DNA"/>
</dbReference>
<feature type="transmembrane region" description="Helical" evidence="7">
    <location>
        <begin position="135"/>
        <end position="162"/>
    </location>
</feature>
<evidence type="ECO:0000256" key="4">
    <source>
        <dbReference type="ARBA" id="ARBA00022989"/>
    </source>
</evidence>
<evidence type="ECO:0000256" key="2">
    <source>
        <dbReference type="ARBA" id="ARBA00010581"/>
    </source>
</evidence>
<feature type="transmembrane region" description="Helical" evidence="7">
    <location>
        <begin position="59"/>
        <end position="80"/>
    </location>
</feature>
<keyword evidence="3 6" id="KW-0812">Transmembrane</keyword>
<dbReference type="GO" id="GO:0016491">
    <property type="term" value="F:oxidoreductase activity"/>
    <property type="evidence" value="ECO:0007669"/>
    <property type="project" value="UniProtKB-KW"/>
</dbReference>
<comment type="caution">
    <text evidence="9">The sequence shown here is derived from an EMBL/GenBank/DDBJ whole genome shotgun (WGS) entry which is preliminary data.</text>
</comment>
<dbReference type="PROSITE" id="PS50253">
    <property type="entry name" value="COX3"/>
    <property type="match status" value="1"/>
</dbReference>
<name>A0A0N1JRW7_9NEIS</name>
<dbReference type="InterPro" id="IPR024791">
    <property type="entry name" value="Cyt_c/ubiquinol_Oxase_su3"/>
</dbReference>
<keyword evidence="10" id="KW-1185">Reference proteome</keyword>
<evidence type="ECO:0000256" key="3">
    <source>
        <dbReference type="ARBA" id="ARBA00022692"/>
    </source>
</evidence>
<dbReference type="GO" id="GO:0005886">
    <property type="term" value="C:plasma membrane"/>
    <property type="evidence" value="ECO:0007669"/>
    <property type="project" value="UniProtKB-SubCell"/>
</dbReference>
<sequence>MSLTTIDDAGRLETVRLGMWAFLASELMFFGPLLLGWAYGRISMPDGFAWASRQTDLWLGTLNTAILLSSSAAMALAVQLSALQLKRQVGRCLLACAALGVVFLLIKFYEWHREWAEHLFPGPDFAGPAHTGAPYFFVVYFSATFLHAIHLTIGIGVTLTMWRRVHKSLGPLPQPALHAAGLYWHFVDVVWVALFPMLYLVERTP</sequence>
<keyword evidence="5 7" id="KW-0472">Membrane</keyword>
<accession>A0A0N1JRW7</accession>
<dbReference type="PATRIC" id="fig|857265.3.peg.3718"/>
<reference evidence="9 10" key="1">
    <citation type="submission" date="2015-07" db="EMBL/GenBank/DDBJ databases">
        <title>Draft genome sequence of the Amantichitinum ursilacus IGB-41, a new chitin-degrading bacterium.</title>
        <authorList>
            <person name="Kirstahler P."/>
            <person name="Guenther M."/>
            <person name="Grumaz C."/>
            <person name="Rupp S."/>
            <person name="Zibek S."/>
            <person name="Sohn K."/>
        </authorList>
    </citation>
    <scope>NUCLEOTIDE SEQUENCE [LARGE SCALE GENOMIC DNA]</scope>
    <source>
        <strain evidence="9 10">IGB-41</strain>
    </source>
</reference>
<dbReference type="STRING" id="857265.WG78_18175"/>
<dbReference type="GO" id="GO:0004129">
    <property type="term" value="F:cytochrome-c oxidase activity"/>
    <property type="evidence" value="ECO:0007669"/>
    <property type="project" value="InterPro"/>
</dbReference>
<dbReference type="EC" id="1.9.3.1" evidence="9"/>
<dbReference type="OrthoDB" id="9810850at2"/>
<feature type="transmembrane region" description="Helical" evidence="7">
    <location>
        <begin position="182"/>
        <end position="201"/>
    </location>
</feature>
<dbReference type="InterPro" id="IPR013833">
    <property type="entry name" value="Cyt_c_oxidase_su3_a-hlx"/>
</dbReference>
<dbReference type="SUPFAM" id="SSF81452">
    <property type="entry name" value="Cytochrome c oxidase subunit III-like"/>
    <property type="match status" value="1"/>
</dbReference>
<feature type="domain" description="Heme-copper oxidase subunit III family profile" evidence="8">
    <location>
        <begin position="1"/>
        <end position="203"/>
    </location>
</feature>